<dbReference type="PANTHER" id="PTHR45080:SF8">
    <property type="entry name" value="IG-LIKE DOMAIN-CONTAINING PROTEIN"/>
    <property type="match status" value="1"/>
</dbReference>
<keyword evidence="2" id="KW-1015">Disulfide bond</keyword>
<organism evidence="6 7">
    <name type="scientific">Toxocara canis</name>
    <name type="common">Canine roundworm</name>
    <dbReference type="NCBI Taxonomy" id="6265"/>
    <lineage>
        <taxon>Eukaryota</taxon>
        <taxon>Metazoa</taxon>
        <taxon>Ecdysozoa</taxon>
        <taxon>Nematoda</taxon>
        <taxon>Chromadorea</taxon>
        <taxon>Rhabditida</taxon>
        <taxon>Spirurina</taxon>
        <taxon>Ascaridomorpha</taxon>
        <taxon>Ascaridoidea</taxon>
        <taxon>Toxocaridae</taxon>
        <taxon>Toxocara</taxon>
    </lineage>
</organism>
<dbReference type="CDD" id="cd00096">
    <property type="entry name" value="Ig"/>
    <property type="match status" value="2"/>
</dbReference>
<dbReference type="GO" id="GO:0007156">
    <property type="term" value="P:homophilic cell adhesion via plasma membrane adhesion molecules"/>
    <property type="evidence" value="ECO:0007669"/>
    <property type="project" value="TreeGrafter"/>
</dbReference>
<dbReference type="SMART" id="SM00409">
    <property type="entry name" value="IG"/>
    <property type="match status" value="3"/>
</dbReference>
<dbReference type="InterPro" id="IPR013151">
    <property type="entry name" value="Immunoglobulin_dom"/>
</dbReference>
<dbReference type="GO" id="GO:0005886">
    <property type="term" value="C:plasma membrane"/>
    <property type="evidence" value="ECO:0007669"/>
    <property type="project" value="TreeGrafter"/>
</dbReference>
<evidence type="ECO:0000256" key="2">
    <source>
        <dbReference type="ARBA" id="ARBA00023157"/>
    </source>
</evidence>
<dbReference type="InterPro" id="IPR056475">
    <property type="entry name" value="GBD_Hemicentin/VWA7"/>
</dbReference>
<dbReference type="SUPFAM" id="SSF48726">
    <property type="entry name" value="Immunoglobulin"/>
    <property type="match status" value="3"/>
</dbReference>
<name>A0A183U155_TOXCA</name>
<dbReference type="PROSITE" id="PS50835">
    <property type="entry name" value="IG_LIKE"/>
    <property type="match status" value="3"/>
</dbReference>
<dbReference type="Pfam" id="PF23560">
    <property type="entry name" value="GBD_Hemicentin"/>
    <property type="match status" value="1"/>
</dbReference>
<dbReference type="GO" id="GO:0050808">
    <property type="term" value="P:synapse organization"/>
    <property type="evidence" value="ECO:0007669"/>
    <property type="project" value="TreeGrafter"/>
</dbReference>
<dbReference type="InterPro" id="IPR036179">
    <property type="entry name" value="Ig-like_dom_sf"/>
</dbReference>
<sequence length="460" mass="51185">MRYSNESGTIDLNNIKLIRITEPMPGIWRVRTSSRLKHTLRILGHGAIDFKYGFSARPVDKIELAHQRPVSHQSTYLLVNMTGLTPPGTAVEIALVDYYGKELLSKPASINKHNPYLYYMGPFVPPKGLFFVRVKGEDDKSYEFQRIAPTAISSVQAGGPRAYMADRTTAFATQSVNLTCSVASRSEFTLYWFKGREQIGGPLFYPYSDTAVWTLNEVTPQDRGEYRCVVTSENGNHTASTFLETREPAPEITSSRNVSVPVGMTAFLHCLTQSAHPTIQWMRGSNIIGNTDNTRLYPNGTLRISSTSRQDAGAYRCRVQTTGGTTEATIFLKILEMPKASIYPTSLFFVRGQSFNISCYVTGNFFLIVTLNLSLNGISKETSLYPTIANTTLLTSILSVQDLLRLDDLIVHRPTESDAGVYECRASNQAGYHVDSAIAQMASKLSISFANLFYSLRTLY</sequence>
<dbReference type="Pfam" id="PF00047">
    <property type="entry name" value="ig"/>
    <property type="match status" value="1"/>
</dbReference>
<dbReference type="Proteomes" id="UP000050794">
    <property type="component" value="Unassembled WGS sequence"/>
</dbReference>
<accession>A0A183U155</accession>
<dbReference type="InterPro" id="IPR013783">
    <property type="entry name" value="Ig-like_fold"/>
</dbReference>
<dbReference type="InterPro" id="IPR003598">
    <property type="entry name" value="Ig_sub2"/>
</dbReference>
<dbReference type="SMART" id="SM00408">
    <property type="entry name" value="IGc2"/>
    <property type="match status" value="3"/>
</dbReference>
<protein>
    <submittedName>
        <fullName evidence="7">Ig-like domain-containing protein</fullName>
    </submittedName>
</protein>
<dbReference type="PANTHER" id="PTHR45080">
    <property type="entry name" value="CONTACTIN 5"/>
    <property type="match status" value="1"/>
</dbReference>
<evidence type="ECO:0000256" key="3">
    <source>
        <dbReference type="ARBA" id="ARBA00023319"/>
    </source>
</evidence>
<dbReference type="InterPro" id="IPR050958">
    <property type="entry name" value="Cell_Adh-Cytoskel_Orgn"/>
</dbReference>
<feature type="domain" description="Ig-like" evidence="4">
    <location>
        <begin position="250"/>
        <end position="331"/>
    </location>
</feature>
<dbReference type="Pfam" id="PF13927">
    <property type="entry name" value="Ig_3"/>
    <property type="match status" value="1"/>
</dbReference>
<evidence type="ECO:0000259" key="4">
    <source>
        <dbReference type="PROSITE" id="PS50835"/>
    </source>
</evidence>
<keyword evidence="3" id="KW-0393">Immunoglobulin domain</keyword>
<dbReference type="AlphaFoldDB" id="A0A183U155"/>
<feature type="domain" description="Ig-like" evidence="4">
    <location>
        <begin position="338"/>
        <end position="446"/>
    </location>
</feature>
<dbReference type="EMBL" id="UYWY01002109">
    <property type="protein sequence ID" value="VDM27707.1"/>
    <property type="molecule type" value="Genomic_DNA"/>
</dbReference>
<keyword evidence="6" id="KW-1185">Reference proteome</keyword>
<reference evidence="7" key="1">
    <citation type="submission" date="2016-06" db="UniProtKB">
        <authorList>
            <consortium name="WormBaseParasite"/>
        </authorList>
    </citation>
    <scope>IDENTIFICATION</scope>
</reference>
<keyword evidence="1" id="KW-0732">Signal</keyword>
<dbReference type="InterPro" id="IPR003599">
    <property type="entry name" value="Ig_sub"/>
</dbReference>
<reference evidence="5 6" key="2">
    <citation type="submission" date="2018-11" db="EMBL/GenBank/DDBJ databases">
        <authorList>
            <consortium name="Pathogen Informatics"/>
        </authorList>
    </citation>
    <scope>NUCLEOTIDE SEQUENCE [LARGE SCALE GENOMIC DNA]</scope>
</reference>
<evidence type="ECO:0000256" key="1">
    <source>
        <dbReference type="ARBA" id="ARBA00022729"/>
    </source>
</evidence>
<evidence type="ECO:0000313" key="6">
    <source>
        <dbReference type="Proteomes" id="UP000050794"/>
    </source>
</evidence>
<gene>
    <name evidence="5" type="ORF">TCNE_LOCUS2224</name>
</gene>
<dbReference type="GO" id="GO:0008046">
    <property type="term" value="F:axon guidance receptor activity"/>
    <property type="evidence" value="ECO:0007669"/>
    <property type="project" value="TreeGrafter"/>
</dbReference>
<dbReference type="GO" id="GO:0043025">
    <property type="term" value="C:neuronal cell body"/>
    <property type="evidence" value="ECO:0007669"/>
    <property type="project" value="TreeGrafter"/>
</dbReference>
<dbReference type="Gene3D" id="2.60.40.10">
    <property type="entry name" value="Immunoglobulins"/>
    <property type="match status" value="3"/>
</dbReference>
<dbReference type="GO" id="GO:0030424">
    <property type="term" value="C:axon"/>
    <property type="evidence" value="ECO:0007669"/>
    <property type="project" value="TreeGrafter"/>
</dbReference>
<dbReference type="InterPro" id="IPR007110">
    <property type="entry name" value="Ig-like_dom"/>
</dbReference>
<feature type="domain" description="Ig-like" evidence="4">
    <location>
        <begin position="160"/>
        <end position="244"/>
    </location>
</feature>
<evidence type="ECO:0000313" key="5">
    <source>
        <dbReference type="EMBL" id="VDM27707.1"/>
    </source>
</evidence>
<proteinExistence type="predicted"/>
<evidence type="ECO:0000313" key="7">
    <source>
        <dbReference type="WBParaSite" id="TCNE_0000222501-mRNA-1"/>
    </source>
</evidence>
<dbReference type="WBParaSite" id="TCNE_0000222501-mRNA-1">
    <property type="protein sequence ID" value="TCNE_0000222501-mRNA-1"/>
    <property type="gene ID" value="TCNE_0000222501"/>
</dbReference>